<dbReference type="Proteomes" id="UP000018566">
    <property type="component" value="Chromosome"/>
</dbReference>
<accession>A0A9W3KCU9</accession>
<dbReference type="Pfam" id="PF08388">
    <property type="entry name" value="GIIM"/>
    <property type="match status" value="1"/>
</dbReference>
<dbReference type="AlphaFoldDB" id="A0A9W3KCU9"/>
<dbReference type="EMBL" id="CP005935">
    <property type="protein sequence ID" value="AHA71706.1"/>
    <property type="molecule type" value="Genomic_DNA"/>
</dbReference>
<reference evidence="2 3" key="1">
    <citation type="submission" date="2013-05" db="EMBL/GenBank/DDBJ databases">
        <title>Complete genome sequence of Bacillus thuringiensis YBT-1518, a typical strain with high toxicity to nematode.</title>
        <authorList>
            <person name="Wang P."/>
            <person name="Zhang C."/>
            <person name="Guo M."/>
            <person name="Guo S."/>
            <person name="Zhu Y."/>
            <person name="Zheng J."/>
            <person name="Zhu L."/>
            <person name="Ruan L."/>
            <person name="Peng D."/>
            <person name="Sun M."/>
        </authorList>
    </citation>
    <scope>NUCLEOTIDE SEQUENCE [LARGE SCALE GENOMIC DNA]</scope>
    <source>
        <strain evidence="2 3">YBT-1518</strain>
    </source>
</reference>
<feature type="domain" description="Group II intron maturase-specific" evidence="1">
    <location>
        <begin position="2"/>
        <end position="46"/>
    </location>
</feature>
<keyword evidence="2" id="KW-0808">Transferase</keyword>
<dbReference type="KEGG" id="bthu:YBT1518_12635"/>
<protein>
    <submittedName>
        <fullName evidence="2">Retron-type reverse transcriptase</fullName>
    </submittedName>
</protein>
<dbReference type="RefSeq" id="WP_023521864.1">
    <property type="nucleotide sequence ID" value="NC_022873.1"/>
</dbReference>
<gene>
    <name evidence="2" type="ORF">YBT1518_12635</name>
</gene>
<dbReference type="GO" id="GO:0003964">
    <property type="term" value="F:RNA-directed DNA polymerase activity"/>
    <property type="evidence" value="ECO:0007669"/>
    <property type="project" value="UniProtKB-KW"/>
</dbReference>
<name>A0A9W3KCU9_BACTU</name>
<evidence type="ECO:0000313" key="2">
    <source>
        <dbReference type="EMBL" id="AHA71706.1"/>
    </source>
</evidence>
<dbReference type="InterPro" id="IPR013597">
    <property type="entry name" value="Mat_intron_G2"/>
</dbReference>
<proteinExistence type="predicted"/>
<sequence>MKLKQVIFGWVNYFRITNMKGVMKQVDKKLRSRIRVIIWKQWKIPKKQIKSLVQLGIPEEEAKGLTYCRKGYRYIGLSKVVQRAMSNQRLKKRGVPSSLERYLKVRTAI</sequence>
<organism evidence="2 3">
    <name type="scientific">Bacillus thuringiensis YBT-1518</name>
    <dbReference type="NCBI Taxonomy" id="529122"/>
    <lineage>
        <taxon>Bacteria</taxon>
        <taxon>Bacillati</taxon>
        <taxon>Bacillota</taxon>
        <taxon>Bacilli</taxon>
        <taxon>Bacillales</taxon>
        <taxon>Bacillaceae</taxon>
        <taxon>Bacillus</taxon>
        <taxon>Bacillus cereus group</taxon>
    </lineage>
</organism>
<evidence type="ECO:0000259" key="1">
    <source>
        <dbReference type="Pfam" id="PF08388"/>
    </source>
</evidence>
<keyword evidence="2" id="KW-0548">Nucleotidyltransferase</keyword>
<keyword evidence="2" id="KW-0695">RNA-directed DNA polymerase</keyword>
<evidence type="ECO:0000313" key="3">
    <source>
        <dbReference type="Proteomes" id="UP000018566"/>
    </source>
</evidence>